<keyword evidence="8" id="KW-1185">Reference proteome</keyword>
<reference evidence="7" key="5">
    <citation type="submission" date="2018-04" db="UniProtKB">
        <authorList>
            <consortium name="EnsemblFungi"/>
        </authorList>
    </citation>
    <scope>IDENTIFICATION</scope>
    <source>
        <strain evidence="7">R3-111a-1</strain>
    </source>
</reference>
<dbReference type="AlphaFoldDB" id="J3PB90"/>
<name>J3PB90_GAET3</name>
<comment type="cofactor">
    <cofactor evidence="1 4">
        <name>Mg(2+)</name>
        <dbReference type="ChEBI" id="CHEBI:18420"/>
    </cofactor>
</comment>
<keyword evidence="4" id="KW-0456">Lyase</keyword>
<dbReference type="PANTHER" id="PTHR35201:SF4">
    <property type="entry name" value="BETA-PINACENE SYNTHASE-RELATED"/>
    <property type="match status" value="1"/>
</dbReference>
<comment type="similarity">
    <text evidence="2 4">Belongs to the terpene synthase family.</text>
</comment>
<dbReference type="EMBL" id="GL385400">
    <property type="protein sequence ID" value="EJT71506.1"/>
    <property type="molecule type" value="Genomic_DNA"/>
</dbReference>
<dbReference type="Pfam" id="PF19086">
    <property type="entry name" value="Terpene_syn_C_2"/>
    <property type="match status" value="1"/>
</dbReference>
<dbReference type="GO" id="GO:0046872">
    <property type="term" value="F:metal ion binding"/>
    <property type="evidence" value="ECO:0007669"/>
    <property type="project" value="UniProtKB-KW"/>
</dbReference>
<feature type="compositionally biased region" description="Polar residues" evidence="5">
    <location>
        <begin position="23"/>
        <end position="33"/>
    </location>
</feature>
<dbReference type="InterPro" id="IPR008949">
    <property type="entry name" value="Isoprenoid_synthase_dom_sf"/>
</dbReference>
<dbReference type="GO" id="GO:0010333">
    <property type="term" value="F:terpene synthase activity"/>
    <property type="evidence" value="ECO:0007669"/>
    <property type="project" value="InterPro"/>
</dbReference>
<gene>
    <name evidence="7" type="primary">20351221</name>
    <name evidence="6" type="ORF">GGTG_10763</name>
</gene>
<reference evidence="8" key="1">
    <citation type="submission" date="2010-07" db="EMBL/GenBank/DDBJ databases">
        <title>The genome sequence of Gaeumannomyces graminis var. tritici strain R3-111a-1.</title>
        <authorList>
            <consortium name="The Broad Institute Genome Sequencing Platform"/>
            <person name="Ma L.-J."/>
            <person name="Dead R."/>
            <person name="Young S."/>
            <person name="Zeng Q."/>
            <person name="Koehrsen M."/>
            <person name="Alvarado L."/>
            <person name="Berlin A."/>
            <person name="Chapman S.B."/>
            <person name="Chen Z."/>
            <person name="Freedman E."/>
            <person name="Gellesch M."/>
            <person name="Goldberg J."/>
            <person name="Griggs A."/>
            <person name="Gujja S."/>
            <person name="Heilman E.R."/>
            <person name="Heiman D."/>
            <person name="Hepburn T."/>
            <person name="Howarth C."/>
            <person name="Jen D."/>
            <person name="Larson L."/>
            <person name="Mehta T."/>
            <person name="Neiman D."/>
            <person name="Pearson M."/>
            <person name="Roberts A."/>
            <person name="Saif S."/>
            <person name="Shea T."/>
            <person name="Shenoy N."/>
            <person name="Sisk P."/>
            <person name="Stolte C."/>
            <person name="Sykes S."/>
            <person name="Walk T."/>
            <person name="White J."/>
            <person name="Yandava C."/>
            <person name="Haas B."/>
            <person name="Nusbaum C."/>
            <person name="Birren B."/>
        </authorList>
    </citation>
    <scope>NUCLEOTIDE SEQUENCE [LARGE SCALE GENOMIC DNA]</scope>
    <source>
        <strain evidence="8">R3-111a-1</strain>
    </source>
</reference>
<dbReference type="OrthoDB" id="2861623at2759"/>
<feature type="region of interest" description="Disordered" evidence="5">
    <location>
        <begin position="1"/>
        <end position="33"/>
    </location>
</feature>
<accession>J3PB90</accession>
<dbReference type="GeneID" id="20351221"/>
<evidence type="ECO:0000313" key="8">
    <source>
        <dbReference type="Proteomes" id="UP000006039"/>
    </source>
</evidence>
<sequence>MEAPETLVPIHAHDASTNRHEVSSTSQAKNHSANDAATTIILPDLFVSIMSPSPRLNPLYEVVRPASEAFTKELLGLDAASFKKHRRVNFSLLASMWMPEADAEGLRVMVDWLTWVFFFDDLFDDGELRDDPVGAQAEAEATLALMSDHEQEVSRELHPLRYLFYTTWVRFRNVLLALQTRYRKCIEEYITGVVRQTGASLVGADISVEQYLHWRRKSVGLRPCHALMEYACGIQLPDYVLAHPAVQECVMVSIDLVSLQNDILSYRKELASCGTQNIIHILRRQGMTTQQAFDRAGGLTVTAIRRWHLAQLDMPIWGEEVDRQLQRYLQGCLDSCIGSLNWRLVSAV</sequence>
<keyword evidence="3 4" id="KW-0460">Magnesium</keyword>
<evidence type="ECO:0000256" key="1">
    <source>
        <dbReference type="ARBA" id="ARBA00001946"/>
    </source>
</evidence>
<keyword evidence="4" id="KW-0479">Metal-binding</keyword>
<reference evidence="6" key="3">
    <citation type="submission" date="2010-09" db="EMBL/GenBank/DDBJ databases">
        <title>Annotation of Gaeumannomyces graminis var. tritici R3-111a-1.</title>
        <authorList>
            <consortium name="The Broad Institute Genome Sequencing Platform"/>
            <person name="Ma L.-J."/>
            <person name="Dead R."/>
            <person name="Young S.K."/>
            <person name="Zeng Q."/>
            <person name="Gargeya S."/>
            <person name="Fitzgerald M."/>
            <person name="Haas B."/>
            <person name="Abouelleil A."/>
            <person name="Alvarado L."/>
            <person name="Arachchi H.M."/>
            <person name="Berlin A."/>
            <person name="Brown A."/>
            <person name="Chapman S.B."/>
            <person name="Chen Z."/>
            <person name="Dunbar C."/>
            <person name="Freedman E."/>
            <person name="Gearin G."/>
            <person name="Gellesch M."/>
            <person name="Goldberg J."/>
            <person name="Griggs A."/>
            <person name="Gujja S."/>
            <person name="Heiman D."/>
            <person name="Howarth C."/>
            <person name="Larson L."/>
            <person name="Lui A."/>
            <person name="MacDonald P.J.P."/>
            <person name="Mehta T."/>
            <person name="Montmayeur A."/>
            <person name="Murphy C."/>
            <person name="Neiman D."/>
            <person name="Pearson M."/>
            <person name="Priest M."/>
            <person name="Roberts A."/>
            <person name="Saif S."/>
            <person name="Shea T."/>
            <person name="Shenoy N."/>
            <person name="Sisk P."/>
            <person name="Stolte C."/>
            <person name="Sykes S."/>
            <person name="Yandava C."/>
            <person name="Wortman J."/>
            <person name="Nusbaum C."/>
            <person name="Birren B."/>
        </authorList>
    </citation>
    <scope>NUCLEOTIDE SEQUENCE</scope>
    <source>
        <strain evidence="6">R3-111a-1</strain>
    </source>
</reference>
<organism evidence="6">
    <name type="scientific">Gaeumannomyces tritici (strain R3-111a-1)</name>
    <name type="common">Wheat and barley take-all root rot fungus</name>
    <name type="synonym">Gaeumannomyces graminis var. tritici</name>
    <dbReference type="NCBI Taxonomy" id="644352"/>
    <lineage>
        <taxon>Eukaryota</taxon>
        <taxon>Fungi</taxon>
        <taxon>Dikarya</taxon>
        <taxon>Ascomycota</taxon>
        <taxon>Pezizomycotina</taxon>
        <taxon>Sordariomycetes</taxon>
        <taxon>Sordariomycetidae</taxon>
        <taxon>Magnaporthales</taxon>
        <taxon>Magnaporthaceae</taxon>
        <taxon>Gaeumannomyces</taxon>
    </lineage>
</organism>
<dbReference type="STRING" id="644352.J3PB90"/>
<dbReference type="EnsemblFungi" id="EJT71506">
    <property type="protein sequence ID" value="EJT71506"/>
    <property type="gene ID" value="GGTG_10763"/>
</dbReference>
<dbReference type="GO" id="GO:0008299">
    <property type="term" value="P:isoprenoid biosynthetic process"/>
    <property type="evidence" value="ECO:0007669"/>
    <property type="project" value="UniProtKB-ARBA"/>
</dbReference>
<dbReference type="Gene3D" id="1.10.600.10">
    <property type="entry name" value="Farnesyl Diphosphate Synthase"/>
    <property type="match status" value="1"/>
</dbReference>
<evidence type="ECO:0000256" key="3">
    <source>
        <dbReference type="ARBA" id="ARBA00022842"/>
    </source>
</evidence>
<dbReference type="EC" id="4.2.3.-" evidence="4"/>
<dbReference type="VEuPathDB" id="FungiDB:GGTG_10763"/>
<dbReference type="InterPro" id="IPR034686">
    <property type="entry name" value="Terpene_cyclase-like_2"/>
</dbReference>
<reference evidence="6" key="2">
    <citation type="submission" date="2010-07" db="EMBL/GenBank/DDBJ databases">
        <authorList>
            <consortium name="The Broad Institute Genome Sequencing Platform"/>
            <consortium name="Broad Institute Genome Sequencing Center for Infectious Disease"/>
            <person name="Ma L.-J."/>
            <person name="Dead R."/>
            <person name="Young S."/>
            <person name="Zeng Q."/>
            <person name="Koehrsen M."/>
            <person name="Alvarado L."/>
            <person name="Berlin A."/>
            <person name="Chapman S.B."/>
            <person name="Chen Z."/>
            <person name="Freedman E."/>
            <person name="Gellesch M."/>
            <person name="Goldberg J."/>
            <person name="Griggs A."/>
            <person name="Gujja S."/>
            <person name="Heilman E.R."/>
            <person name="Heiman D."/>
            <person name="Hepburn T."/>
            <person name="Howarth C."/>
            <person name="Jen D."/>
            <person name="Larson L."/>
            <person name="Mehta T."/>
            <person name="Neiman D."/>
            <person name="Pearson M."/>
            <person name="Roberts A."/>
            <person name="Saif S."/>
            <person name="Shea T."/>
            <person name="Shenoy N."/>
            <person name="Sisk P."/>
            <person name="Stolte C."/>
            <person name="Sykes S."/>
            <person name="Walk T."/>
            <person name="White J."/>
            <person name="Yandava C."/>
            <person name="Haas B."/>
            <person name="Nusbaum C."/>
            <person name="Birren B."/>
        </authorList>
    </citation>
    <scope>NUCLEOTIDE SEQUENCE</scope>
    <source>
        <strain evidence="6">R3-111a-1</strain>
    </source>
</reference>
<dbReference type="PANTHER" id="PTHR35201">
    <property type="entry name" value="TERPENE SYNTHASE"/>
    <property type="match status" value="1"/>
</dbReference>
<evidence type="ECO:0000313" key="6">
    <source>
        <dbReference type="EMBL" id="EJT71506.1"/>
    </source>
</evidence>
<dbReference type="RefSeq" id="XP_009226903.1">
    <property type="nucleotide sequence ID" value="XM_009228639.1"/>
</dbReference>
<evidence type="ECO:0000256" key="2">
    <source>
        <dbReference type="ARBA" id="ARBA00006333"/>
    </source>
</evidence>
<protein>
    <recommendedName>
        <fullName evidence="4">Terpene synthase</fullName>
        <ecNumber evidence="4">4.2.3.-</ecNumber>
    </recommendedName>
</protein>
<dbReference type="eggNOG" id="ENOG502S2X0">
    <property type="taxonomic scope" value="Eukaryota"/>
</dbReference>
<proteinExistence type="inferred from homology"/>
<dbReference type="Proteomes" id="UP000006039">
    <property type="component" value="Unassembled WGS sequence"/>
</dbReference>
<feature type="compositionally biased region" description="Basic and acidic residues" evidence="5">
    <location>
        <begin position="11"/>
        <end position="22"/>
    </location>
</feature>
<evidence type="ECO:0000256" key="5">
    <source>
        <dbReference type="SAM" id="MobiDB-lite"/>
    </source>
</evidence>
<dbReference type="HOGENOM" id="CLU_042538_0_1_1"/>
<dbReference type="SUPFAM" id="SSF48576">
    <property type="entry name" value="Terpenoid synthases"/>
    <property type="match status" value="1"/>
</dbReference>
<evidence type="ECO:0000313" key="7">
    <source>
        <dbReference type="EnsemblFungi" id="EJT71506"/>
    </source>
</evidence>
<evidence type="ECO:0000256" key="4">
    <source>
        <dbReference type="RuleBase" id="RU366034"/>
    </source>
</evidence>
<reference evidence="7" key="4">
    <citation type="journal article" date="2015" name="G3 (Bethesda)">
        <title>Genome sequences of three phytopathogenic species of the Magnaporthaceae family of fungi.</title>
        <authorList>
            <person name="Okagaki L.H."/>
            <person name="Nunes C.C."/>
            <person name="Sailsbery J."/>
            <person name="Clay B."/>
            <person name="Brown D."/>
            <person name="John T."/>
            <person name="Oh Y."/>
            <person name="Young N."/>
            <person name="Fitzgerald M."/>
            <person name="Haas B.J."/>
            <person name="Zeng Q."/>
            <person name="Young S."/>
            <person name="Adiconis X."/>
            <person name="Fan L."/>
            <person name="Levin J.Z."/>
            <person name="Mitchell T.K."/>
            <person name="Okubara P.A."/>
            <person name="Farman M.L."/>
            <person name="Kohn L.M."/>
            <person name="Birren B."/>
            <person name="Ma L.-J."/>
            <person name="Dean R.A."/>
        </authorList>
    </citation>
    <scope>NUCLEOTIDE SEQUENCE</scope>
    <source>
        <strain evidence="7">R3-111a-1</strain>
    </source>
</reference>